<reference evidence="3" key="1">
    <citation type="submission" date="2017-02" db="UniProtKB">
        <authorList>
            <consortium name="WormBaseParasite"/>
        </authorList>
    </citation>
    <scope>IDENTIFICATION</scope>
</reference>
<organism evidence="3">
    <name type="scientific">Haemonchus placei</name>
    <name type="common">Barber's pole worm</name>
    <dbReference type="NCBI Taxonomy" id="6290"/>
    <lineage>
        <taxon>Eukaryota</taxon>
        <taxon>Metazoa</taxon>
        <taxon>Ecdysozoa</taxon>
        <taxon>Nematoda</taxon>
        <taxon>Chromadorea</taxon>
        <taxon>Rhabditida</taxon>
        <taxon>Rhabditina</taxon>
        <taxon>Rhabditomorpha</taxon>
        <taxon>Strongyloidea</taxon>
        <taxon>Trichostrongylidae</taxon>
        <taxon>Haemonchus</taxon>
    </lineage>
</organism>
<keyword evidence="2" id="KW-1185">Reference proteome</keyword>
<name>A0A0N4X2P3_HAEPC</name>
<evidence type="ECO:0000313" key="1">
    <source>
        <dbReference type="EMBL" id="VDO72205.1"/>
    </source>
</evidence>
<reference evidence="1 2" key="2">
    <citation type="submission" date="2018-11" db="EMBL/GenBank/DDBJ databases">
        <authorList>
            <consortium name="Pathogen Informatics"/>
        </authorList>
    </citation>
    <scope>NUCLEOTIDE SEQUENCE [LARGE SCALE GENOMIC DNA]</scope>
    <source>
        <strain evidence="1 2">MHpl1</strain>
    </source>
</reference>
<dbReference type="WBParaSite" id="HPLM_0001863401-mRNA-1">
    <property type="protein sequence ID" value="HPLM_0001863401-mRNA-1"/>
    <property type="gene ID" value="HPLM_0001863401"/>
</dbReference>
<dbReference type="AlphaFoldDB" id="A0A0N4X2P3"/>
<accession>A0A0N4X2P3</accession>
<sequence length="78" mass="8297">MQGESECMARSEGFDQYPELVFQIFGGKGGGGKFKGSDKRVVVPRNAIHFHLLMVNNPLFSLGGGCAAVTDIAGLIHS</sequence>
<dbReference type="EMBL" id="UZAF01020696">
    <property type="protein sequence ID" value="VDO72205.1"/>
    <property type="molecule type" value="Genomic_DNA"/>
</dbReference>
<gene>
    <name evidence="1" type="ORF">HPLM_LOCUS18626</name>
</gene>
<protein>
    <submittedName>
        <fullName evidence="3">Obg domain-containing protein</fullName>
    </submittedName>
</protein>
<proteinExistence type="predicted"/>
<dbReference type="Proteomes" id="UP000268014">
    <property type="component" value="Unassembled WGS sequence"/>
</dbReference>
<evidence type="ECO:0000313" key="3">
    <source>
        <dbReference type="WBParaSite" id="HPLM_0001863401-mRNA-1"/>
    </source>
</evidence>
<evidence type="ECO:0000313" key="2">
    <source>
        <dbReference type="Proteomes" id="UP000268014"/>
    </source>
</evidence>